<keyword evidence="2" id="KW-1185">Reference proteome</keyword>
<sequence>MKCQTHKTDCFTNFRTSANRWDDCQLFGGGIKDVILKSSFAAFGPTVSVAK</sequence>
<accession>A0A9K3DVN6</accession>
<dbReference type="AlphaFoldDB" id="A0A9K3DVN6"/>
<reference evidence="1" key="2">
    <citation type="submission" date="2020-06" db="EMBL/GenBank/DDBJ databases">
        <title>Helianthus annuus Genome sequencing and assembly Release 2.</title>
        <authorList>
            <person name="Gouzy J."/>
            <person name="Langlade N."/>
            <person name="Munos S."/>
        </authorList>
    </citation>
    <scope>NUCLEOTIDE SEQUENCE</scope>
    <source>
        <tissue evidence="1">Leaves</tissue>
    </source>
</reference>
<proteinExistence type="predicted"/>
<protein>
    <submittedName>
        <fullName evidence="1">Uncharacterized protein</fullName>
    </submittedName>
</protein>
<evidence type="ECO:0000313" key="2">
    <source>
        <dbReference type="Proteomes" id="UP000215914"/>
    </source>
</evidence>
<dbReference type="Proteomes" id="UP000215914">
    <property type="component" value="Unassembled WGS sequence"/>
</dbReference>
<name>A0A9K3DVN6_HELAN</name>
<evidence type="ECO:0000313" key="1">
    <source>
        <dbReference type="EMBL" id="KAF5761703.1"/>
    </source>
</evidence>
<organism evidence="1 2">
    <name type="scientific">Helianthus annuus</name>
    <name type="common">Common sunflower</name>
    <dbReference type="NCBI Taxonomy" id="4232"/>
    <lineage>
        <taxon>Eukaryota</taxon>
        <taxon>Viridiplantae</taxon>
        <taxon>Streptophyta</taxon>
        <taxon>Embryophyta</taxon>
        <taxon>Tracheophyta</taxon>
        <taxon>Spermatophyta</taxon>
        <taxon>Magnoliopsida</taxon>
        <taxon>eudicotyledons</taxon>
        <taxon>Gunneridae</taxon>
        <taxon>Pentapetalae</taxon>
        <taxon>asterids</taxon>
        <taxon>campanulids</taxon>
        <taxon>Asterales</taxon>
        <taxon>Asteraceae</taxon>
        <taxon>Asteroideae</taxon>
        <taxon>Heliantheae alliance</taxon>
        <taxon>Heliantheae</taxon>
        <taxon>Helianthus</taxon>
    </lineage>
</organism>
<dbReference type="EMBL" id="MNCJ02000331">
    <property type="protein sequence ID" value="KAF5761703.1"/>
    <property type="molecule type" value="Genomic_DNA"/>
</dbReference>
<reference evidence="1" key="1">
    <citation type="journal article" date="2017" name="Nature">
        <title>The sunflower genome provides insights into oil metabolism, flowering and Asterid evolution.</title>
        <authorList>
            <person name="Badouin H."/>
            <person name="Gouzy J."/>
            <person name="Grassa C.J."/>
            <person name="Murat F."/>
            <person name="Staton S.E."/>
            <person name="Cottret L."/>
            <person name="Lelandais-Briere C."/>
            <person name="Owens G.L."/>
            <person name="Carrere S."/>
            <person name="Mayjonade B."/>
            <person name="Legrand L."/>
            <person name="Gill N."/>
            <person name="Kane N.C."/>
            <person name="Bowers J.E."/>
            <person name="Hubner S."/>
            <person name="Bellec A."/>
            <person name="Berard A."/>
            <person name="Berges H."/>
            <person name="Blanchet N."/>
            <person name="Boniface M.C."/>
            <person name="Brunel D."/>
            <person name="Catrice O."/>
            <person name="Chaidir N."/>
            <person name="Claudel C."/>
            <person name="Donnadieu C."/>
            <person name="Faraut T."/>
            <person name="Fievet G."/>
            <person name="Helmstetter N."/>
            <person name="King M."/>
            <person name="Knapp S.J."/>
            <person name="Lai Z."/>
            <person name="Le Paslier M.C."/>
            <person name="Lippi Y."/>
            <person name="Lorenzon L."/>
            <person name="Mandel J.R."/>
            <person name="Marage G."/>
            <person name="Marchand G."/>
            <person name="Marquand E."/>
            <person name="Bret-Mestries E."/>
            <person name="Morien E."/>
            <person name="Nambeesan S."/>
            <person name="Nguyen T."/>
            <person name="Pegot-Espagnet P."/>
            <person name="Pouilly N."/>
            <person name="Raftis F."/>
            <person name="Sallet E."/>
            <person name="Schiex T."/>
            <person name="Thomas J."/>
            <person name="Vandecasteele C."/>
            <person name="Vares D."/>
            <person name="Vear F."/>
            <person name="Vautrin S."/>
            <person name="Crespi M."/>
            <person name="Mangin B."/>
            <person name="Burke J.M."/>
            <person name="Salse J."/>
            <person name="Munos S."/>
            <person name="Vincourt P."/>
            <person name="Rieseberg L.H."/>
            <person name="Langlade N.B."/>
        </authorList>
    </citation>
    <scope>NUCLEOTIDE SEQUENCE</scope>
    <source>
        <tissue evidence="1">Leaves</tissue>
    </source>
</reference>
<dbReference type="Gramene" id="mRNA:HanXRQr2_Chr16g0768141">
    <property type="protein sequence ID" value="CDS:HanXRQr2_Chr16g0768141.1"/>
    <property type="gene ID" value="HanXRQr2_Chr16g0768141"/>
</dbReference>
<gene>
    <name evidence="1" type="ORF">HanXRQr2_Chr16g0768141</name>
</gene>
<comment type="caution">
    <text evidence="1">The sequence shown here is derived from an EMBL/GenBank/DDBJ whole genome shotgun (WGS) entry which is preliminary data.</text>
</comment>